<evidence type="ECO:0000256" key="10">
    <source>
        <dbReference type="ARBA" id="ARBA00022917"/>
    </source>
</evidence>
<keyword evidence="8 13" id="KW-0862">Zinc</keyword>
<dbReference type="InterPro" id="IPR032678">
    <property type="entry name" value="tRNA-synt_1_cat_dom"/>
</dbReference>
<dbReference type="SMART" id="SM00840">
    <property type="entry name" value="DALR_2"/>
    <property type="match status" value="1"/>
</dbReference>
<evidence type="ECO:0000256" key="6">
    <source>
        <dbReference type="ARBA" id="ARBA00022723"/>
    </source>
</evidence>
<dbReference type="InterPro" id="IPR024909">
    <property type="entry name" value="Cys-tRNA/MSH_ligase"/>
</dbReference>
<organism evidence="15 16">
    <name type="scientific">Paenibacillus endophyticus</name>
    <dbReference type="NCBI Taxonomy" id="1294268"/>
    <lineage>
        <taxon>Bacteria</taxon>
        <taxon>Bacillati</taxon>
        <taxon>Bacillota</taxon>
        <taxon>Bacilli</taxon>
        <taxon>Bacillales</taxon>
        <taxon>Paenibacillaceae</taxon>
        <taxon>Paenibacillus</taxon>
    </lineage>
</organism>
<keyword evidence="5 13" id="KW-0436">Ligase</keyword>
<dbReference type="GO" id="GO:0008270">
    <property type="term" value="F:zinc ion binding"/>
    <property type="evidence" value="ECO:0007669"/>
    <property type="project" value="UniProtKB-UniRule"/>
</dbReference>
<dbReference type="RefSeq" id="WP_183571366.1">
    <property type="nucleotide sequence ID" value="NZ_CBCSLB010000035.1"/>
</dbReference>
<evidence type="ECO:0000256" key="11">
    <source>
        <dbReference type="ARBA" id="ARBA00023146"/>
    </source>
</evidence>
<proteinExistence type="inferred from homology"/>
<feature type="binding site" evidence="13">
    <location>
        <position position="269"/>
    </location>
    <ligand>
        <name>ATP</name>
        <dbReference type="ChEBI" id="CHEBI:30616"/>
    </ligand>
</feature>
<feature type="short sequence motif" description="'KMSKS' region" evidence="13">
    <location>
        <begin position="266"/>
        <end position="270"/>
    </location>
</feature>
<accession>A0A7W5GDQ8</accession>
<dbReference type="EC" id="6.1.1.16" evidence="13"/>
<dbReference type="InterPro" id="IPR014729">
    <property type="entry name" value="Rossmann-like_a/b/a_fold"/>
</dbReference>
<dbReference type="SUPFAM" id="SSF52374">
    <property type="entry name" value="Nucleotidylyl transferase"/>
    <property type="match status" value="1"/>
</dbReference>
<evidence type="ECO:0000256" key="12">
    <source>
        <dbReference type="ARBA" id="ARBA00047398"/>
    </source>
</evidence>
<keyword evidence="7 13" id="KW-0547">Nucleotide-binding</keyword>
<dbReference type="PANTHER" id="PTHR10890:SF3">
    <property type="entry name" value="CYSTEINE--TRNA LIGASE, CYTOPLASMIC"/>
    <property type="match status" value="1"/>
</dbReference>
<keyword evidence="10 13" id="KW-0648">Protein biosynthesis</keyword>
<protein>
    <recommendedName>
        <fullName evidence="13">Cysteine--tRNA ligase</fullName>
        <ecNumber evidence="13">6.1.1.16</ecNumber>
    </recommendedName>
    <alternativeName>
        <fullName evidence="13">Cysteinyl-tRNA synthetase</fullName>
        <shortName evidence="13">CysRS</shortName>
    </alternativeName>
</protein>
<evidence type="ECO:0000313" key="16">
    <source>
        <dbReference type="Proteomes" id="UP000518605"/>
    </source>
</evidence>
<dbReference type="GO" id="GO:0005524">
    <property type="term" value="F:ATP binding"/>
    <property type="evidence" value="ECO:0007669"/>
    <property type="project" value="UniProtKB-UniRule"/>
</dbReference>
<keyword evidence="9 13" id="KW-0067">ATP-binding</keyword>
<feature type="binding site" evidence="13">
    <location>
        <position position="29"/>
    </location>
    <ligand>
        <name>Zn(2+)</name>
        <dbReference type="ChEBI" id="CHEBI:29105"/>
    </ligand>
</feature>
<sequence>MTVSIYNTVSRLKEPFVPQEPGKVKMYVCGPTVYDYIHIGNARPVIFFDVVRRYLEESGNDVQYVVNFTDVDDKLIRKAEQLDTTVPEVAEKFIAAFYADIEALGVHKATLNPRVTEHIPQIIAFIQGLIDKGYAYMSDGDVYFRTAAFADYGKLSHQNIEELQFGIRVEIGDRKENQQDFVLWKGAKPGEIKWESPFGEGRPGWHIECSAMARAYLGDTLDIHGGGHDLQFPHHECEVAQSEALTGKPLANYWMHNGYIHINNEKMSKSLGNGITVHELVKRVKPHAIRYFMLSTHYRSPLNFSDDTVAQAENSVERIANCAVNLRHRLAASAGGANQAAAGTGLVASDDAELDARLKVIHDQFHAKMSDDFNTPDAITSVFDLVAEANQYLNRSEAAAGGVSALLTLLEHMDAVLGLLPQQQADSELLDADIEQLIVERTEARASKNWARADEIRVLLTEKNIVLEDTPQGIRWRRK</sequence>
<comment type="caution">
    <text evidence="15">The sequence shown here is derived from an EMBL/GenBank/DDBJ whole genome shotgun (WGS) entry which is preliminary data.</text>
</comment>
<dbReference type="Gene3D" id="3.40.50.620">
    <property type="entry name" value="HUPs"/>
    <property type="match status" value="1"/>
</dbReference>
<comment type="subcellular location">
    <subcellularLocation>
        <location evidence="1 13">Cytoplasm</location>
    </subcellularLocation>
</comment>
<feature type="binding site" evidence="13">
    <location>
        <position position="238"/>
    </location>
    <ligand>
        <name>Zn(2+)</name>
        <dbReference type="ChEBI" id="CHEBI:29105"/>
    </ligand>
</feature>
<reference evidence="15 16" key="1">
    <citation type="submission" date="2020-08" db="EMBL/GenBank/DDBJ databases">
        <title>Genomic Encyclopedia of Type Strains, Phase III (KMG-III): the genomes of soil and plant-associated and newly described type strains.</title>
        <authorList>
            <person name="Whitman W."/>
        </authorList>
    </citation>
    <scope>NUCLEOTIDE SEQUENCE [LARGE SCALE GENOMIC DNA]</scope>
    <source>
        <strain evidence="15 16">CECT 8234</strain>
    </source>
</reference>
<evidence type="ECO:0000256" key="9">
    <source>
        <dbReference type="ARBA" id="ARBA00022840"/>
    </source>
</evidence>
<dbReference type="GO" id="GO:0006423">
    <property type="term" value="P:cysteinyl-tRNA aminoacylation"/>
    <property type="evidence" value="ECO:0007669"/>
    <property type="project" value="UniProtKB-UniRule"/>
</dbReference>
<evidence type="ECO:0000256" key="3">
    <source>
        <dbReference type="ARBA" id="ARBA00011245"/>
    </source>
</evidence>
<dbReference type="GO" id="GO:0005829">
    <property type="term" value="C:cytosol"/>
    <property type="evidence" value="ECO:0007669"/>
    <property type="project" value="TreeGrafter"/>
</dbReference>
<evidence type="ECO:0000259" key="14">
    <source>
        <dbReference type="SMART" id="SM00840"/>
    </source>
</evidence>
<comment type="cofactor">
    <cofactor evidence="13">
        <name>Zn(2+)</name>
        <dbReference type="ChEBI" id="CHEBI:29105"/>
    </cofactor>
    <text evidence="13">Binds 1 zinc ion per subunit.</text>
</comment>
<evidence type="ECO:0000256" key="7">
    <source>
        <dbReference type="ARBA" id="ARBA00022741"/>
    </source>
</evidence>
<dbReference type="CDD" id="cd00672">
    <property type="entry name" value="CysRS_core"/>
    <property type="match status" value="1"/>
</dbReference>
<dbReference type="EMBL" id="JACHXW010000033">
    <property type="protein sequence ID" value="MBB3156130.1"/>
    <property type="molecule type" value="Genomic_DNA"/>
</dbReference>
<dbReference type="InterPro" id="IPR009080">
    <property type="entry name" value="tRNAsynth_Ia_anticodon-bd"/>
</dbReference>
<dbReference type="Pfam" id="PF01406">
    <property type="entry name" value="tRNA-synt_1e"/>
    <property type="match status" value="1"/>
</dbReference>
<evidence type="ECO:0000256" key="4">
    <source>
        <dbReference type="ARBA" id="ARBA00022490"/>
    </source>
</evidence>
<keyword evidence="6 13" id="KW-0479">Metal-binding</keyword>
<feature type="short sequence motif" description="'HIGH' region" evidence="13">
    <location>
        <begin position="31"/>
        <end position="41"/>
    </location>
</feature>
<dbReference type="FunFam" id="3.40.50.620:FF:000009">
    <property type="entry name" value="Cysteine--tRNA ligase"/>
    <property type="match status" value="1"/>
</dbReference>
<dbReference type="InterPro" id="IPR015273">
    <property type="entry name" value="Cys-tRNA-synt_Ia_DALR"/>
</dbReference>
<dbReference type="Pfam" id="PF09190">
    <property type="entry name" value="DALR_2"/>
    <property type="match status" value="1"/>
</dbReference>
<dbReference type="PRINTS" id="PR00983">
    <property type="entry name" value="TRNASYNTHCYS"/>
</dbReference>
<evidence type="ECO:0000256" key="2">
    <source>
        <dbReference type="ARBA" id="ARBA00005594"/>
    </source>
</evidence>
<dbReference type="GO" id="GO:0004817">
    <property type="term" value="F:cysteine-tRNA ligase activity"/>
    <property type="evidence" value="ECO:0007669"/>
    <property type="project" value="UniProtKB-UniRule"/>
</dbReference>
<evidence type="ECO:0000256" key="1">
    <source>
        <dbReference type="ARBA" id="ARBA00004496"/>
    </source>
</evidence>
<gene>
    <name evidence="13" type="primary">cysS</name>
    <name evidence="15" type="ORF">FHS16_006251</name>
</gene>
<dbReference type="PANTHER" id="PTHR10890">
    <property type="entry name" value="CYSTEINYL-TRNA SYNTHETASE"/>
    <property type="match status" value="1"/>
</dbReference>
<dbReference type="HAMAP" id="MF_00041">
    <property type="entry name" value="Cys_tRNA_synth"/>
    <property type="match status" value="1"/>
</dbReference>
<feature type="binding site" evidence="13">
    <location>
        <position position="234"/>
    </location>
    <ligand>
        <name>Zn(2+)</name>
        <dbReference type="ChEBI" id="CHEBI:29105"/>
    </ligand>
</feature>
<dbReference type="InterPro" id="IPR056411">
    <property type="entry name" value="CysS_C"/>
</dbReference>
<evidence type="ECO:0000256" key="5">
    <source>
        <dbReference type="ARBA" id="ARBA00022598"/>
    </source>
</evidence>
<comment type="subunit">
    <text evidence="3 13">Monomer.</text>
</comment>
<dbReference type="NCBIfam" id="TIGR00435">
    <property type="entry name" value="cysS"/>
    <property type="match status" value="1"/>
</dbReference>
<dbReference type="Proteomes" id="UP000518605">
    <property type="component" value="Unassembled WGS sequence"/>
</dbReference>
<dbReference type="AlphaFoldDB" id="A0A7W5GDQ8"/>
<name>A0A7W5GDQ8_9BACL</name>
<comment type="catalytic activity">
    <reaction evidence="12 13">
        <text>tRNA(Cys) + L-cysteine + ATP = L-cysteinyl-tRNA(Cys) + AMP + diphosphate</text>
        <dbReference type="Rhea" id="RHEA:17773"/>
        <dbReference type="Rhea" id="RHEA-COMP:9661"/>
        <dbReference type="Rhea" id="RHEA-COMP:9679"/>
        <dbReference type="ChEBI" id="CHEBI:30616"/>
        <dbReference type="ChEBI" id="CHEBI:33019"/>
        <dbReference type="ChEBI" id="CHEBI:35235"/>
        <dbReference type="ChEBI" id="CHEBI:78442"/>
        <dbReference type="ChEBI" id="CHEBI:78517"/>
        <dbReference type="ChEBI" id="CHEBI:456215"/>
        <dbReference type="EC" id="6.1.1.16"/>
    </reaction>
</comment>
<feature type="binding site" evidence="13">
    <location>
        <position position="209"/>
    </location>
    <ligand>
        <name>Zn(2+)</name>
        <dbReference type="ChEBI" id="CHEBI:29105"/>
    </ligand>
</feature>
<comment type="similarity">
    <text evidence="2 13">Belongs to the class-I aminoacyl-tRNA synthetase family.</text>
</comment>
<dbReference type="Pfam" id="PF23493">
    <property type="entry name" value="CysS_C"/>
    <property type="match status" value="1"/>
</dbReference>
<keyword evidence="11 13" id="KW-0030">Aminoacyl-tRNA synthetase</keyword>
<dbReference type="Gene3D" id="1.20.120.1910">
    <property type="entry name" value="Cysteine-tRNA ligase, C-terminal anti-codon recognition domain"/>
    <property type="match status" value="1"/>
</dbReference>
<evidence type="ECO:0000256" key="13">
    <source>
        <dbReference type="HAMAP-Rule" id="MF_00041"/>
    </source>
</evidence>
<dbReference type="InterPro" id="IPR015803">
    <property type="entry name" value="Cys-tRNA-ligase"/>
</dbReference>
<evidence type="ECO:0000313" key="15">
    <source>
        <dbReference type="EMBL" id="MBB3156130.1"/>
    </source>
</evidence>
<evidence type="ECO:0000256" key="8">
    <source>
        <dbReference type="ARBA" id="ARBA00022833"/>
    </source>
</evidence>
<dbReference type="SUPFAM" id="SSF47323">
    <property type="entry name" value="Anticodon-binding domain of a subclass of class I aminoacyl-tRNA synthetases"/>
    <property type="match status" value="1"/>
</dbReference>
<feature type="domain" description="Cysteinyl-tRNA synthetase class Ia DALR" evidence="14">
    <location>
        <begin position="364"/>
        <end position="429"/>
    </location>
</feature>
<keyword evidence="16" id="KW-1185">Reference proteome</keyword>
<keyword evidence="4 13" id="KW-0963">Cytoplasm</keyword>